<dbReference type="AlphaFoldDB" id="A0A3G4VH65"/>
<accession>A0A3G4VH65</accession>
<dbReference type="SUPFAM" id="SSF160935">
    <property type="entry name" value="VPA0735-like"/>
    <property type="match status" value="1"/>
</dbReference>
<evidence type="ECO:0000313" key="4">
    <source>
        <dbReference type="Proteomes" id="UP000279760"/>
    </source>
</evidence>
<dbReference type="Gene3D" id="2.60.120.600">
    <property type="entry name" value="Domain of unknown function DUF1214, C-terminal domain"/>
    <property type="match status" value="1"/>
</dbReference>
<dbReference type="InterPro" id="IPR037049">
    <property type="entry name" value="DUF1214_C_sf"/>
</dbReference>
<evidence type="ECO:0000313" key="3">
    <source>
        <dbReference type="EMBL" id="AYV24124.1"/>
    </source>
</evidence>
<protein>
    <submittedName>
        <fullName evidence="3">DUF1214 domain-containing protein</fullName>
    </submittedName>
</protein>
<dbReference type="Pfam" id="PF06742">
    <property type="entry name" value="DUF1214"/>
    <property type="match status" value="1"/>
</dbReference>
<organism evidence="3 4">
    <name type="scientific">Vibrio mediterranei</name>
    <dbReference type="NCBI Taxonomy" id="689"/>
    <lineage>
        <taxon>Bacteria</taxon>
        <taxon>Pseudomonadati</taxon>
        <taxon>Pseudomonadota</taxon>
        <taxon>Gammaproteobacteria</taxon>
        <taxon>Vibrionales</taxon>
        <taxon>Vibrionaceae</taxon>
        <taxon>Vibrio</taxon>
    </lineage>
</organism>
<gene>
    <name evidence="3" type="ORF">ECB94_22925</name>
</gene>
<feature type="chain" id="PRO_5017981300" evidence="1">
    <location>
        <begin position="20"/>
        <end position="344"/>
    </location>
</feature>
<dbReference type="RefSeq" id="WP_124941783.1">
    <property type="nucleotide sequence ID" value="NZ_CP033578.1"/>
</dbReference>
<proteinExistence type="predicted"/>
<evidence type="ECO:0000256" key="1">
    <source>
        <dbReference type="SAM" id="SignalP"/>
    </source>
</evidence>
<feature type="signal peptide" evidence="1">
    <location>
        <begin position="1"/>
        <end position="19"/>
    </location>
</feature>
<sequence>MKKTLLATLLSLTSSTVFASELVTVTEENYSTAMFDMAMNVEAGNGALQDWHHHRAPIALDEQPAPMMNRDTLYSFVIADARSDIKVTIPEFDGRYVSLHVMNHNHDTAYVFYGSGEHIIKATDTSDYIAFYARTQVNSSQASDIEKVNDFQDQLHFEYVDRAFEPTPYKVTAWDMDTFKPIHHNWVSIAQSQGIANAMADLQAGITIDQDARNRGVAISTGLLPDAHASYKVAEYNLDKDACYVANYPKPKMEDEELGFFSITIYDDKQYIATDDYSILSNEDMVFNQDGSFTVYYGNTETRSCGDVDNLLHIPTDNISINMRIYLPNMEHIGAYTLPDLKAI</sequence>
<keyword evidence="1" id="KW-0732">Signal</keyword>
<evidence type="ECO:0000259" key="2">
    <source>
        <dbReference type="Pfam" id="PF06742"/>
    </source>
</evidence>
<reference evidence="3 4" key="1">
    <citation type="submission" date="2018-11" db="EMBL/GenBank/DDBJ databases">
        <title>Complete Genome Sequence of Vbrio mediterranei 117-T6: a Potential Pathogen Bacteria Isolated from the Conchocelis of Pyropia.</title>
        <authorList>
            <person name="Liu Q."/>
        </authorList>
    </citation>
    <scope>NUCLEOTIDE SEQUENCE [LARGE SCALE GENOMIC DNA]</scope>
    <source>
        <strain evidence="3 4">117-T6</strain>
    </source>
</reference>
<feature type="domain" description="DUF1214" evidence="2">
    <location>
        <begin position="238"/>
        <end position="329"/>
    </location>
</feature>
<dbReference type="EMBL" id="CP033578">
    <property type="protein sequence ID" value="AYV24124.1"/>
    <property type="molecule type" value="Genomic_DNA"/>
</dbReference>
<dbReference type="InterPro" id="IPR010621">
    <property type="entry name" value="DUF1214"/>
</dbReference>
<name>A0A3G4VH65_9VIBR</name>
<dbReference type="Proteomes" id="UP000279760">
    <property type="component" value="Chromosome 2"/>
</dbReference>